<reference evidence="7 8" key="1">
    <citation type="submission" date="2016-01" db="EMBL/GenBank/DDBJ databases">
        <authorList>
            <person name="Oliw E.H."/>
        </authorList>
    </citation>
    <scope>NUCLEOTIDE SEQUENCE [LARGE SCALE GENOMIC DNA]</scope>
    <source>
        <strain evidence="7">LMG 27134</strain>
    </source>
</reference>
<organism evidence="7 8">
    <name type="scientific">Caballeronia udeis</name>
    <dbReference type="NCBI Taxonomy" id="1232866"/>
    <lineage>
        <taxon>Bacteria</taxon>
        <taxon>Pseudomonadati</taxon>
        <taxon>Pseudomonadota</taxon>
        <taxon>Betaproteobacteria</taxon>
        <taxon>Burkholderiales</taxon>
        <taxon>Burkholderiaceae</taxon>
        <taxon>Caballeronia</taxon>
    </lineage>
</organism>
<dbReference type="Pfam" id="PF00202">
    <property type="entry name" value="Aminotran_3"/>
    <property type="match status" value="1"/>
</dbReference>
<evidence type="ECO:0000256" key="5">
    <source>
        <dbReference type="ARBA" id="ARBA00022898"/>
    </source>
</evidence>
<dbReference type="GO" id="GO:0009448">
    <property type="term" value="P:gamma-aminobutyric acid metabolic process"/>
    <property type="evidence" value="ECO:0007669"/>
    <property type="project" value="TreeGrafter"/>
</dbReference>
<dbReference type="InterPro" id="IPR015424">
    <property type="entry name" value="PyrdxlP-dep_Trfase"/>
</dbReference>
<evidence type="ECO:0000256" key="2">
    <source>
        <dbReference type="ARBA" id="ARBA00008954"/>
    </source>
</evidence>
<dbReference type="RefSeq" id="WP_062089811.1">
    <property type="nucleotide sequence ID" value="NZ_FCOK02000043.1"/>
</dbReference>
<evidence type="ECO:0000256" key="6">
    <source>
        <dbReference type="RuleBase" id="RU003560"/>
    </source>
</evidence>
<keyword evidence="3 7" id="KW-0032">Aminotransferase</keyword>
<dbReference type="CDD" id="cd00610">
    <property type="entry name" value="OAT_like"/>
    <property type="match status" value="1"/>
</dbReference>
<dbReference type="PANTHER" id="PTHR42684">
    <property type="entry name" value="ADENOSYLMETHIONINE-8-AMINO-7-OXONONANOATE AMINOTRANSFERASE"/>
    <property type="match status" value="1"/>
</dbReference>
<dbReference type="GO" id="GO:0004015">
    <property type="term" value="F:adenosylmethionine-8-amino-7-oxononanoate transaminase activity"/>
    <property type="evidence" value="ECO:0007669"/>
    <property type="project" value="TreeGrafter"/>
</dbReference>
<accession>A0A158I7M8</accession>
<comment type="cofactor">
    <cofactor evidence="1">
        <name>pyridoxal 5'-phosphate</name>
        <dbReference type="ChEBI" id="CHEBI:597326"/>
    </cofactor>
</comment>
<dbReference type="GO" id="GO:0009102">
    <property type="term" value="P:biotin biosynthetic process"/>
    <property type="evidence" value="ECO:0007669"/>
    <property type="project" value="TreeGrafter"/>
</dbReference>
<comment type="similarity">
    <text evidence="2 6">Belongs to the class-III pyridoxal-phosphate-dependent aminotransferase family.</text>
</comment>
<dbReference type="InterPro" id="IPR005814">
    <property type="entry name" value="Aminotrans_3"/>
</dbReference>
<dbReference type="PANTHER" id="PTHR42684:SF3">
    <property type="entry name" value="ADENOSYLMETHIONINE-8-AMINO-7-OXONONANOATE AMINOTRANSFERASE"/>
    <property type="match status" value="1"/>
</dbReference>
<dbReference type="AlphaFoldDB" id="A0A158I7M8"/>
<protein>
    <submittedName>
        <fullName evidence="7">Aminotransferase</fullName>
    </submittedName>
</protein>
<gene>
    <name evidence="7" type="ORF">AWB69_05456</name>
</gene>
<keyword evidence="5 6" id="KW-0663">Pyridoxal phosphate</keyword>
<dbReference type="NCBIfam" id="NF004767">
    <property type="entry name" value="PRK06105.1"/>
    <property type="match status" value="1"/>
</dbReference>
<dbReference type="GO" id="GO:0030170">
    <property type="term" value="F:pyridoxal phosphate binding"/>
    <property type="evidence" value="ECO:0007669"/>
    <property type="project" value="InterPro"/>
</dbReference>
<sequence length="469" mass="50423">MSFPVTGPAPDLNDLDRQFFFHPFTALSDHERNGPLVMVGGEGVWLEDTRGKRYIDSMAGLWCVNVGYGRREIADAMHAQAMKLAYYHTFASMSTDAPILLAQKLIGMSPVPMSKVFFGNSGSDANDTQVKLVWYYNNARGLPLKKKIIARRRGYHGVTVVTAGMTGLPGLHNGFDLPLSFIKHTTAPHRLWEAEPGQSDAAFVAKLANDLEQLILAEGPETVGAMIMEPVMGAGGVIVPPEGYYPAIQKILDKYDVLLIADEVICGFGRLGTMFGTEAMGMKPDLITVAKGVTSAYVPLSASLVSEKVWRAIVSGSDKLGVFGHGFTYSGHPIAAAAALANLKIIEDDNLVAQAGARGEVMHKHLRAAFADHPAVGDVRGFGLIGAVEFVAERNPAKRFDPALKVGLRVAKAALANGLITRGLPDGDSIAFSPPFVISEDEIAEMVKRARLAVDQVFGELKAEGHWKG</sequence>
<dbReference type="EMBL" id="FCOK02000043">
    <property type="protein sequence ID" value="SAL52586.1"/>
    <property type="molecule type" value="Genomic_DNA"/>
</dbReference>
<keyword evidence="4 7" id="KW-0808">Transferase</keyword>
<dbReference type="InterPro" id="IPR015421">
    <property type="entry name" value="PyrdxlP-dep_Trfase_major"/>
</dbReference>
<dbReference type="PROSITE" id="PS00600">
    <property type="entry name" value="AA_TRANSFER_CLASS_3"/>
    <property type="match status" value="1"/>
</dbReference>
<evidence type="ECO:0000256" key="4">
    <source>
        <dbReference type="ARBA" id="ARBA00022679"/>
    </source>
</evidence>
<dbReference type="Gene3D" id="3.40.640.10">
    <property type="entry name" value="Type I PLP-dependent aspartate aminotransferase-like (Major domain)"/>
    <property type="match status" value="1"/>
</dbReference>
<evidence type="ECO:0000313" key="7">
    <source>
        <dbReference type="EMBL" id="SAL52586.1"/>
    </source>
</evidence>
<name>A0A158I7M8_9BURK</name>
<dbReference type="SUPFAM" id="SSF53383">
    <property type="entry name" value="PLP-dependent transferases"/>
    <property type="match status" value="1"/>
</dbReference>
<dbReference type="FunFam" id="3.40.640.10:FF:000014">
    <property type="entry name" value="Adenosylmethionine-8-amino-7-oxononanoate aminotransferase, probable"/>
    <property type="match status" value="1"/>
</dbReference>
<dbReference type="OrthoDB" id="3398487at2"/>
<dbReference type="InterPro" id="IPR015422">
    <property type="entry name" value="PyrdxlP-dep_Trfase_small"/>
</dbReference>
<dbReference type="Proteomes" id="UP000054683">
    <property type="component" value="Unassembled WGS sequence"/>
</dbReference>
<evidence type="ECO:0000313" key="8">
    <source>
        <dbReference type="Proteomes" id="UP000054683"/>
    </source>
</evidence>
<evidence type="ECO:0000256" key="1">
    <source>
        <dbReference type="ARBA" id="ARBA00001933"/>
    </source>
</evidence>
<proteinExistence type="inferred from homology"/>
<evidence type="ECO:0000256" key="3">
    <source>
        <dbReference type="ARBA" id="ARBA00022576"/>
    </source>
</evidence>
<dbReference type="InterPro" id="IPR049704">
    <property type="entry name" value="Aminotrans_3_PPA_site"/>
</dbReference>
<dbReference type="Gene3D" id="3.90.1150.10">
    <property type="entry name" value="Aspartate Aminotransferase, domain 1"/>
    <property type="match status" value="1"/>
</dbReference>